<gene>
    <name evidence="11" type="ORF">HF521_005503</name>
</gene>
<keyword evidence="8" id="KW-0807">Transducer</keyword>
<comment type="caution">
    <text evidence="11">The sequence shown here is derived from an EMBL/GenBank/DDBJ whole genome shotgun (WGS) entry which is preliminary data.</text>
</comment>
<dbReference type="GO" id="GO:0005886">
    <property type="term" value="C:plasma membrane"/>
    <property type="evidence" value="ECO:0007669"/>
    <property type="project" value="UniProtKB-SubCell"/>
</dbReference>
<proteinExistence type="predicted"/>
<keyword evidence="12" id="KW-1185">Reference proteome</keyword>
<keyword evidence="4 9" id="KW-1133">Transmembrane helix</keyword>
<evidence type="ECO:0000313" key="11">
    <source>
        <dbReference type="EMBL" id="KAF7697085.1"/>
    </source>
</evidence>
<evidence type="ECO:0000256" key="7">
    <source>
        <dbReference type="ARBA" id="ARBA00023170"/>
    </source>
</evidence>
<organism evidence="11 12">
    <name type="scientific">Silurus meridionalis</name>
    <name type="common">Southern catfish</name>
    <name type="synonym">Silurus soldatovi meridionalis</name>
    <dbReference type="NCBI Taxonomy" id="175797"/>
    <lineage>
        <taxon>Eukaryota</taxon>
        <taxon>Metazoa</taxon>
        <taxon>Chordata</taxon>
        <taxon>Craniata</taxon>
        <taxon>Vertebrata</taxon>
        <taxon>Euteleostomi</taxon>
        <taxon>Actinopterygii</taxon>
        <taxon>Neopterygii</taxon>
        <taxon>Teleostei</taxon>
        <taxon>Ostariophysi</taxon>
        <taxon>Siluriformes</taxon>
        <taxon>Siluridae</taxon>
        <taxon>Silurus</taxon>
    </lineage>
</organism>
<keyword evidence="7" id="KW-0675">Receptor</keyword>
<feature type="transmembrane region" description="Helical" evidence="9">
    <location>
        <begin position="124"/>
        <end position="145"/>
    </location>
</feature>
<feature type="transmembrane region" description="Helical" evidence="9">
    <location>
        <begin position="52"/>
        <end position="72"/>
    </location>
</feature>
<dbReference type="PROSITE" id="PS50262">
    <property type="entry name" value="G_PROTEIN_RECEP_F1_2"/>
    <property type="match status" value="1"/>
</dbReference>
<dbReference type="Gene3D" id="1.20.1070.10">
    <property type="entry name" value="Rhodopsin 7-helix transmembrane proteins"/>
    <property type="match status" value="1"/>
</dbReference>
<evidence type="ECO:0000256" key="5">
    <source>
        <dbReference type="ARBA" id="ARBA00023040"/>
    </source>
</evidence>
<comment type="subcellular location">
    <subcellularLocation>
        <location evidence="1">Cell membrane</location>
        <topology evidence="1">Multi-pass membrane protein</topology>
    </subcellularLocation>
</comment>
<dbReference type="GO" id="GO:0004930">
    <property type="term" value="F:G protein-coupled receptor activity"/>
    <property type="evidence" value="ECO:0007669"/>
    <property type="project" value="UniProtKB-KW"/>
</dbReference>
<name>A0A8T0AXG4_SILME</name>
<feature type="domain" description="G-protein coupled receptors family 1 profile" evidence="10">
    <location>
        <begin position="63"/>
        <end position="328"/>
    </location>
</feature>
<feature type="transmembrane region" description="Helical" evidence="9">
    <location>
        <begin position="166"/>
        <end position="186"/>
    </location>
</feature>
<reference evidence="11" key="1">
    <citation type="submission" date="2020-08" db="EMBL/GenBank/DDBJ databases">
        <title>Chromosome-level assembly of Southern catfish (Silurus meridionalis) provides insights into visual adaptation to the nocturnal and benthic lifestyles.</title>
        <authorList>
            <person name="Zhang Y."/>
            <person name="Wang D."/>
            <person name="Peng Z."/>
        </authorList>
    </citation>
    <scope>NUCLEOTIDE SEQUENCE</scope>
    <source>
        <strain evidence="11">SWU-2019-XX</strain>
        <tissue evidence="11">Muscle</tissue>
    </source>
</reference>
<feature type="transmembrane region" description="Helical" evidence="9">
    <location>
        <begin position="309"/>
        <end position="331"/>
    </location>
</feature>
<dbReference type="PRINTS" id="PR01157">
    <property type="entry name" value="P2YPURNOCPTR"/>
</dbReference>
<protein>
    <recommendedName>
        <fullName evidence="10">G-protein coupled receptors family 1 profile domain-containing protein</fullName>
    </recommendedName>
</protein>
<evidence type="ECO:0000256" key="2">
    <source>
        <dbReference type="ARBA" id="ARBA00022475"/>
    </source>
</evidence>
<dbReference type="Proteomes" id="UP000606274">
    <property type="component" value="Unassembled WGS sequence"/>
</dbReference>
<dbReference type="InterPro" id="IPR017452">
    <property type="entry name" value="GPCR_Rhodpsn_7TM"/>
</dbReference>
<dbReference type="PRINTS" id="PR00237">
    <property type="entry name" value="GPCRRHODOPSN"/>
</dbReference>
<sequence length="367" mass="42706">MWAYEISSLELKLTVNTNLKKVFFCQILASSGDLIMHNCTIKLFKESLFPTFYLLVFILGIVGHLVSMYVFFNVWRRRKGLTTVNLFMVNLLVSDLMLVCSLPFRASYFLSNSCWNFGKVACRLIFYVFYLNMYTSIYFLVSLNIMRYLALMQPYRYKRLQKWCNGQLVCIFIWLFMGLINSPLLFLTQKNSTNNDALQCMELRNNSQTIQTLITINNTTLTLGFLLPLAIVLWCSVFVAYKLWKYGPSQRTINVSRKKAFALVIISLGFFIICFLPYHVMRTIFLYKELDVSNNIAGSCEDVSLVRKFAVVTLCMCVAHSCLDPILFFFVGENFRTFFAKLLTRKKILMESRNRSQQGAELQIQQK</sequence>
<feature type="transmembrane region" description="Helical" evidence="9">
    <location>
        <begin position="84"/>
        <end position="104"/>
    </location>
</feature>
<evidence type="ECO:0000256" key="6">
    <source>
        <dbReference type="ARBA" id="ARBA00023136"/>
    </source>
</evidence>
<evidence type="ECO:0000256" key="3">
    <source>
        <dbReference type="ARBA" id="ARBA00022692"/>
    </source>
</evidence>
<feature type="transmembrane region" description="Helical" evidence="9">
    <location>
        <begin position="261"/>
        <end position="280"/>
    </location>
</feature>
<feature type="transmembrane region" description="Helical" evidence="9">
    <location>
        <begin position="221"/>
        <end position="241"/>
    </location>
</feature>
<dbReference type="AlphaFoldDB" id="A0A8T0AXG4"/>
<dbReference type="EMBL" id="JABFDY010000015">
    <property type="protein sequence ID" value="KAF7697085.1"/>
    <property type="molecule type" value="Genomic_DNA"/>
</dbReference>
<evidence type="ECO:0000256" key="1">
    <source>
        <dbReference type="ARBA" id="ARBA00004651"/>
    </source>
</evidence>
<dbReference type="SUPFAM" id="SSF81321">
    <property type="entry name" value="Family A G protein-coupled receptor-like"/>
    <property type="match status" value="1"/>
</dbReference>
<keyword evidence="3 9" id="KW-0812">Transmembrane</keyword>
<keyword evidence="6 9" id="KW-0472">Membrane</keyword>
<dbReference type="PANTHER" id="PTHR24231:SF48">
    <property type="entry name" value="G-PROTEIN COUPLED RECEPTORS FAMILY 1 PROFILE DOMAIN-CONTAINING PROTEIN"/>
    <property type="match status" value="1"/>
</dbReference>
<evidence type="ECO:0000256" key="8">
    <source>
        <dbReference type="ARBA" id="ARBA00023224"/>
    </source>
</evidence>
<accession>A0A8T0AXG4</accession>
<evidence type="ECO:0000256" key="4">
    <source>
        <dbReference type="ARBA" id="ARBA00022989"/>
    </source>
</evidence>
<keyword evidence="2" id="KW-1003">Cell membrane</keyword>
<evidence type="ECO:0000313" key="12">
    <source>
        <dbReference type="Proteomes" id="UP000606274"/>
    </source>
</evidence>
<evidence type="ECO:0000259" key="10">
    <source>
        <dbReference type="PROSITE" id="PS50262"/>
    </source>
</evidence>
<evidence type="ECO:0000256" key="9">
    <source>
        <dbReference type="SAM" id="Phobius"/>
    </source>
</evidence>
<dbReference type="PANTHER" id="PTHR24231">
    <property type="entry name" value="PURINOCEPTOR-RELATED G-PROTEIN COUPLED RECEPTOR"/>
    <property type="match status" value="1"/>
</dbReference>
<dbReference type="InterPro" id="IPR000276">
    <property type="entry name" value="GPCR_Rhodpsn"/>
</dbReference>
<dbReference type="Pfam" id="PF00001">
    <property type="entry name" value="7tm_1"/>
    <property type="match status" value="1"/>
</dbReference>
<keyword evidence="5" id="KW-0297">G-protein coupled receptor</keyword>